<keyword evidence="1" id="KW-0805">Transcription regulation</keyword>
<reference evidence="5" key="1">
    <citation type="journal article" date="2014" name="Int. J. Syst. Evol. Microbiol.">
        <title>Complete genome sequence of Corynebacterium casei LMG S-19264T (=DSM 44701T), isolated from a smear-ripened cheese.</title>
        <authorList>
            <consortium name="US DOE Joint Genome Institute (JGI-PGF)"/>
            <person name="Walter F."/>
            <person name="Albersmeier A."/>
            <person name="Kalinowski J."/>
            <person name="Ruckert C."/>
        </authorList>
    </citation>
    <scope>NUCLEOTIDE SEQUENCE</scope>
    <source>
        <strain evidence="5">JCM 4637</strain>
    </source>
</reference>
<dbReference type="InterPro" id="IPR018060">
    <property type="entry name" value="HTH_AraC"/>
</dbReference>
<dbReference type="GO" id="GO:0003700">
    <property type="term" value="F:DNA-binding transcription factor activity"/>
    <property type="evidence" value="ECO:0007669"/>
    <property type="project" value="InterPro"/>
</dbReference>
<accession>A0A918WRV5</accession>
<evidence type="ECO:0000259" key="4">
    <source>
        <dbReference type="PROSITE" id="PS01124"/>
    </source>
</evidence>
<dbReference type="PANTHER" id="PTHR46796:SF15">
    <property type="entry name" value="BLL1074 PROTEIN"/>
    <property type="match status" value="1"/>
</dbReference>
<dbReference type="SMART" id="SM00342">
    <property type="entry name" value="HTH_ARAC"/>
    <property type="match status" value="1"/>
</dbReference>
<evidence type="ECO:0000313" key="5">
    <source>
        <dbReference type="EMBL" id="GHC76476.1"/>
    </source>
</evidence>
<name>A0A918WRV5_9ACTN</name>
<dbReference type="GO" id="GO:0043565">
    <property type="term" value="F:sequence-specific DNA binding"/>
    <property type="evidence" value="ECO:0007669"/>
    <property type="project" value="InterPro"/>
</dbReference>
<dbReference type="AlphaFoldDB" id="A0A918WRV5"/>
<reference evidence="5" key="2">
    <citation type="submission" date="2020-09" db="EMBL/GenBank/DDBJ databases">
        <authorList>
            <person name="Sun Q."/>
            <person name="Ohkuma M."/>
        </authorList>
    </citation>
    <scope>NUCLEOTIDE SEQUENCE</scope>
    <source>
        <strain evidence="5">JCM 4637</strain>
    </source>
</reference>
<dbReference type="PROSITE" id="PS01124">
    <property type="entry name" value="HTH_ARAC_FAMILY_2"/>
    <property type="match status" value="1"/>
</dbReference>
<keyword evidence="2" id="KW-0238">DNA-binding</keyword>
<evidence type="ECO:0000313" key="6">
    <source>
        <dbReference type="Proteomes" id="UP000638353"/>
    </source>
</evidence>
<dbReference type="PANTHER" id="PTHR46796">
    <property type="entry name" value="HTH-TYPE TRANSCRIPTIONAL ACTIVATOR RHAS-RELATED"/>
    <property type="match status" value="1"/>
</dbReference>
<evidence type="ECO:0000256" key="2">
    <source>
        <dbReference type="ARBA" id="ARBA00023125"/>
    </source>
</evidence>
<dbReference type="InterPro" id="IPR050204">
    <property type="entry name" value="AraC_XylS_family_regulators"/>
</dbReference>
<keyword evidence="3" id="KW-0804">Transcription</keyword>
<dbReference type="RefSeq" id="WP_189820583.1">
    <property type="nucleotide sequence ID" value="NZ_BMVC01000001.1"/>
</dbReference>
<organism evidence="5 6">
    <name type="scientific">Streptomyces finlayi</name>
    <dbReference type="NCBI Taxonomy" id="67296"/>
    <lineage>
        <taxon>Bacteria</taxon>
        <taxon>Bacillati</taxon>
        <taxon>Actinomycetota</taxon>
        <taxon>Actinomycetes</taxon>
        <taxon>Kitasatosporales</taxon>
        <taxon>Streptomycetaceae</taxon>
        <taxon>Streptomyces</taxon>
    </lineage>
</organism>
<protein>
    <submittedName>
        <fullName evidence="5">AraC family transcriptional regulator</fullName>
    </submittedName>
</protein>
<dbReference type="PROSITE" id="PS00041">
    <property type="entry name" value="HTH_ARAC_FAMILY_1"/>
    <property type="match status" value="1"/>
</dbReference>
<evidence type="ECO:0000256" key="1">
    <source>
        <dbReference type="ARBA" id="ARBA00023015"/>
    </source>
</evidence>
<evidence type="ECO:0000256" key="3">
    <source>
        <dbReference type="ARBA" id="ARBA00023163"/>
    </source>
</evidence>
<gene>
    <name evidence="5" type="ORF">GCM10010334_00130</name>
</gene>
<comment type="caution">
    <text evidence="5">The sequence shown here is derived from an EMBL/GenBank/DDBJ whole genome shotgun (WGS) entry which is preliminary data.</text>
</comment>
<sequence length="299" mass="32291">MYVYQDPSSGGEWACAAPCPRLSPGVVRYRGYRLALDAPRRRLELPTATVALVLNFEHELLLSDAVRSPDARQGPEVARAHRSLVSGLRTSATVGEHGGRLCGMEIVLAPWAAFTLFGTTLQGCSERIVDAGELLGRRFDELLESLAGLPGWAERFQRLDTVLTSWADGGPGCPPQVMWAWDQLVGTSGRVRIGQVAEATGWGPRQFENRFRQHIGVPPKSAARILRLQRALGLLARGIPPVEAAGTAGFYDQAHLTREVTAMTGRPPTRLLAARRAAPPGAGARDRLDGHVTSVLLPA</sequence>
<dbReference type="Pfam" id="PF12833">
    <property type="entry name" value="HTH_18"/>
    <property type="match status" value="1"/>
</dbReference>
<feature type="domain" description="HTH araC/xylS-type" evidence="4">
    <location>
        <begin position="190"/>
        <end position="274"/>
    </location>
</feature>
<dbReference type="InterPro" id="IPR018062">
    <property type="entry name" value="HTH_AraC-typ_CS"/>
</dbReference>
<dbReference type="Proteomes" id="UP000638353">
    <property type="component" value="Unassembled WGS sequence"/>
</dbReference>
<dbReference type="Gene3D" id="1.10.10.60">
    <property type="entry name" value="Homeodomain-like"/>
    <property type="match status" value="1"/>
</dbReference>
<dbReference type="EMBL" id="BMVC01000001">
    <property type="protein sequence ID" value="GHC76476.1"/>
    <property type="molecule type" value="Genomic_DNA"/>
</dbReference>
<proteinExistence type="predicted"/>